<evidence type="ECO:0000313" key="3">
    <source>
        <dbReference type="EMBL" id="KSA00575.1"/>
    </source>
</evidence>
<dbReference type="OrthoDB" id="48036at2759"/>
<dbReference type="AlphaFoldDB" id="A0A0V1PX89"/>
<dbReference type="GeneID" id="26840679"/>
<sequence length="172" mass="20526">MNSNTIFDINKRRKLNKVDMTEVDYDMDKLLNLEEEYYQQGYQEGQDFSTKQQYNEGKEYGYQTGFQRFLIIGYIQGLVNYWRENIDQYEKGIENKSLRNHISQLNELVQNVPTTNGMDEVKEFEKRITKSRNKLRVIANICKELWKVNKLDNLMNEIGGKLQVSENVDDMW</sequence>
<evidence type="ECO:0000259" key="2">
    <source>
        <dbReference type="Pfam" id="PF09811"/>
    </source>
</evidence>
<organism evidence="3 4">
    <name type="scientific">Debaryomyces fabryi</name>
    <dbReference type="NCBI Taxonomy" id="58627"/>
    <lineage>
        <taxon>Eukaryota</taxon>
        <taxon>Fungi</taxon>
        <taxon>Dikarya</taxon>
        <taxon>Ascomycota</taxon>
        <taxon>Saccharomycotina</taxon>
        <taxon>Pichiomycetes</taxon>
        <taxon>Debaryomycetaceae</taxon>
        <taxon>Debaryomyces</taxon>
    </lineage>
</organism>
<accession>A0A0V1PX89</accession>
<evidence type="ECO:0000313" key="4">
    <source>
        <dbReference type="Proteomes" id="UP000054251"/>
    </source>
</evidence>
<gene>
    <name evidence="3" type="ORF">AC631_03670</name>
</gene>
<keyword evidence="4" id="KW-1185">Reference proteome</keyword>
<evidence type="ECO:0000256" key="1">
    <source>
        <dbReference type="ARBA" id="ARBA00038090"/>
    </source>
</evidence>
<comment type="similarity">
    <text evidence="1">Belongs to the LTO1 family.</text>
</comment>
<name>A0A0V1PX89_9ASCO</name>
<dbReference type="RefSeq" id="XP_015466677.1">
    <property type="nucleotide sequence ID" value="XM_015612499.1"/>
</dbReference>
<protein>
    <recommendedName>
        <fullName evidence="2">Essential protein Yae1 N-terminal domain-containing protein</fullName>
    </recommendedName>
</protein>
<dbReference type="InterPro" id="IPR019191">
    <property type="entry name" value="Essential_protein_Yae1_N"/>
</dbReference>
<reference evidence="3 4" key="1">
    <citation type="submission" date="2015-11" db="EMBL/GenBank/DDBJ databases">
        <title>The genome of Debaryomyces fabryi.</title>
        <authorList>
            <person name="Tafer H."/>
            <person name="Lopandic K."/>
        </authorList>
    </citation>
    <scope>NUCLEOTIDE SEQUENCE [LARGE SCALE GENOMIC DNA]</scope>
    <source>
        <strain evidence="3 4">CBS 789</strain>
    </source>
</reference>
<dbReference type="Pfam" id="PF09811">
    <property type="entry name" value="Yae1_N"/>
    <property type="match status" value="1"/>
</dbReference>
<dbReference type="PANTHER" id="PTHR28532">
    <property type="entry name" value="GEO13458P1"/>
    <property type="match status" value="1"/>
</dbReference>
<dbReference type="Proteomes" id="UP000054251">
    <property type="component" value="Unassembled WGS sequence"/>
</dbReference>
<proteinExistence type="inferred from homology"/>
<comment type="caution">
    <text evidence="3">The sequence shown here is derived from an EMBL/GenBank/DDBJ whole genome shotgun (WGS) entry which is preliminary data.</text>
</comment>
<dbReference type="InterPro" id="IPR052436">
    <property type="entry name" value="LTO1_adapter"/>
</dbReference>
<feature type="domain" description="Essential protein Yae1 N-terminal" evidence="2">
    <location>
        <begin position="41"/>
        <end position="79"/>
    </location>
</feature>
<dbReference type="PANTHER" id="PTHR28532:SF1">
    <property type="entry name" value="ORAL CANCER OVEREXPRESSED 1"/>
    <property type="match status" value="1"/>
</dbReference>
<dbReference type="EMBL" id="LMYN01000082">
    <property type="protein sequence ID" value="KSA00575.1"/>
    <property type="molecule type" value="Genomic_DNA"/>
</dbReference>